<accession>A0A3P8HQQ5</accession>
<evidence type="ECO:0000313" key="1">
    <source>
        <dbReference type="EMBL" id="VDP48463.1"/>
    </source>
</evidence>
<dbReference type="WBParaSite" id="HPBE_0002499401-mRNA-1">
    <property type="protein sequence ID" value="HPBE_0002499401-mRNA-1"/>
    <property type="gene ID" value="HPBE_0002499401"/>
</dbReference>
<accession>A0A183GQM4</accession>
<evidence type="ECO:0000313" key="2">
    <source>
        <dbReference type="Proteomes" id="UP000050761"/>
    </source>
</evidence>
<dbReference type="AlphaFoldDB" id="A0A183GQM4"/>
<proteinExistence type="predicted"/>
<dbReference type="Proteomes" id="UP000050761">
    <property type="component" value="Unassembled WGS sequence"/>
</dbReference>
<name>A0A183GQM4_HELPZ</name>
<reference evidence="1 2" key="1">
    <citation type="submission" date="2018-11" db="EMBL/GenBank/DDBJ databases">
        <authorList>
            <consortium name="Pathogen Informatics"/>
        </authorList>
    </citation>
    <scope>NUCLEOTIDE SEQUENCE [LARGE SCALE GENOMIC DNA]</scope>
</reference>
<sequence>MMAHLSTTYKVPWVGWGFVTASEFALIDKFPFATTIIATSRT</sequence>
<reference evidence="3" key="2">
    <citation type="submission" date="2019-09" db="UniProtKB">
        <authorList>
            <consortium name="WormBaseParasite"/>
        </authorList>
    </citation>
    <scope>IDENTIFICATION</scope>
</reference>
<organism evidence="2 3">
    <name type="scientific">Heligmosomoides polygyrus</name>
    <name type="common">Parasitic roundworm</name>
    <dbReference type="NCBI Taxonomy" id="6339"/>
    <lineage>
        <taxon>Eukaryota</taxon>
        <taxon>Metazoa</taxon>
        <taxon>Ecdysozoa</taxon>
        <taxon>Nematoda</taxon>
        <taxon>Chromadorea</taxon>
        <taxon>Rhabditida</taxon>
        <taxon>Rhabditina</taxon>
        <taxon>Rhabditomorpha</taxon>
        <taxon>Strongyloidea</taxon>
        <taxon>Heligmosomidae</taxon>
        <taxon>Heligmosomoides</taxon>
    </lineage>
</organism>
<dbReference type="EMBL" id="UZAH01037194">
    <property type="protein sequence ID" value="VDP48463.1"/>
    <property type="molecule type" value="Genomic_DNA"/>
</dbReference>
<dbReference type="OrthoDB" id="5854536at2759"/>
<keyword evidence="2" id="KW-1185">Reference proteome</keyword>
<gene>
    <name evidence="1" type="ORF">HPBE_LOCUS24993</name>
</gene>
<protein>
    <submittedName>
        <fullName evidence="3">Secreted protein</fullName>
    </submittedName>
</protein>
<evidence type="ECO:0000313" key="3">
    <source>
        <dbReference type="WBParaSite" id="HPBE_0002499401-mRNA-1"/>
    </source>
</evidence>